<name>A0A0G0N6A1_9BACT</name>
<evidence type="ECO:0000313" key="4">
    <source>
        <dbReference type="Proteomes" id="UP000034246"/>
    </source>
</evidence>
<dbReference type="InterPro" id="IPR036515">
    <property type="entry name" value="Transposase_17_sf"/>
</dbReference>
<dbReference type="PANTHER" id="PTHR34322">
    <property type="entry name" value="TRANSPOSASE, Y1_TNP DOMAIN-CONTAINING"/>
    <property type="match status" value="1"/>
</dbReference>
<dbReference type="GO" id="GO:0004803">
    <property type="term" value="F:transposase activity"/>
    <property type="evidence" value="ECO:0007669"/>
    <property type="project" value="InterPro"/>
</dbReference>
<dbReference type="Pfam" id="PF08239">
    <property type="entry name" value="SH3_3"/>
    <property type="match status" value="1"/>
</dbReference>
<dbReference type="AlphaFoldDB" id="A0A0G0N6A1"/>
<feature type="region of interest" description="Disordered" evidence="1">
    <location>
        <begin position="340"/>
        <end position="368"/>
    </location>
</feature>
<dbReference type="PANTHER" id="PTHR34322:SF2">
    <property type="entry name" value="TRANSPOSASE IS200-LIKE DOMAIN-CONTAINING PROTEIN"/>
    <property type="match status" value="1"/>
</dbReference>
<feature type="compositionally biased region" description="Polar residues" evidence="1">
    <location>
        <begin position="340"/>
        <end position="351"/>
    </location>
</feature>
<dbReference type="SMART" id="SM01321">
    <property type="entry name" value="Y1_Tnp"/>
    <property type="match status" value="1"/>
</dbReference>
<sequence>MPAKGTNTESPIINYYIIYNRTIENLNLFSDLDDYQTFLSFLEEYLNPQQSKDKLKKNFSINGREFKGVPHQPKNFFSQVELVAYNLMPNHFHIIIAVRSPKSVEKFIRSLCTRYAIYFNKKYNRSGSLFIGPYKSNKLTSEQELLYLTRHLHREVDKEINSQDTQNNFSSYGQYTETHPVEWVKVAYPLQLFNKLQNSGKIPGITSYASFVESTVLNDIETQIIDSLLTEPKPTPNQTQPQIEEQQDPSQQPEVQTETVLIPEDKTPEIQAVQKPESRLKAPAFATASVITFILLFSLGMNNINSSANSNSTLVTNPQPSPEVAGSETVVEDIEQLLPTLTPTQEVSPTQKESELSVDGAHDQTSATQSAIITPTPEPLGYIKITISDGSQAVNLRTAPTTGSESVGTAKDGEQYEYSSFRAGWYEIKIDSGTYAYISSRYATVSNQGGNNL</sequence>
<proteinExistence type="predicted"/>
<dbReference type="EMBL" id="LBWP01000013">
    <property type="protein sequence ID" value="KKR10948.1"/>
    <property type="molecule type" value="Genomic_DNA"/>
</dbReference>
<organism evidence="3 4">
    <name type="scientific">Candidatus Woesebacteria bacterium GW2011_GWA1_39_21</name>
    <dbReference type="NCBI Taxonomy" id="1618550"/>
    <lineage>
        <taxon>Bacteria</taxon>
        <taxon>Candidatus Woeseibacteriota</taxon>
    </lineage>
</organism>
<feature type="domain" description="SH3b" evidence="2">
    <location>
        <begin position="382"/>
        <end position="447"/>
    </location>
</feature>
<accession>A0A0G0N6A1</accession>
<feature type="compositionally biased region" description="Polar residues" evidence="1">
    <location>
        <begin position="236"/>
        <end position="256"/>
    </location>
</feature>
<evidence type="ECO:0000259" key="2">
    <source>
        <dbReference type="PROSITE" id="PS51781"/>
    </source>
</evidence>
<dbReference type="Pfam" id="PF01797">
    <property type="entry name" value="Y1_Tnp"/>
    <property type="match status" value="1"/>
</dbReference>
<dbReference type="GO" id="GO:0006313">
    <property type="term" value="P:DNA transposition"/>
    <property type="evidence" value="ECO:0007669"/>
    <property type="project" value="InterPro"/>
</dbReference>
<dbReference type="SUPFAM" id="SSF143422">
    <property type="entry name" value="Transposase IS200-like"/>
    <property type="match status" value="1"/>
</dbReference>
<comment type="caution">
    <text evidence="3">The sequence shown here is derived from an EMBL/GenBank/DDBJ whole genome shotgun (WGS) entry which is preliminary data.</text>
</comment>
<dbReference type="PROSITE" id="PS51781">
    <property type="entry name" value="SH3B"/>
    <property type="match status" value="1"/>
</dbReference>
<dbReference type="Gene3D" id="3.30.70.1290">
    <property type="entry name" value="Transposase IS200-like"/>
    <property type="match status" value="1"/>
</dbReference>
<evidence type="ECO:0000313" key="3">
    <source>
        <dbReference type="EMBL" id="KKR10948.1"/>
    </source>
</evidence>
<dbReference type="Gene3D" id="2.30.30.40">
    <property type="entry name" value="SH3 Domains"/>
    <property type="match status" value="1"/>
</dbReference>
<dbReference type="SMART" id="SM00287">
    <property type="entry name" value="SH3b"/>
    <property type="match status" value="1"/>
</dbReference>
<protein>
    <recommendedName>
        <fullName evidence="2">SH3b domain-containing protein</fullName>
    </recommendedName>
</protein>
<gene>
    <name evidence="3" type="ORF">UT39_C0013G0011</name>
</gene>
<evidence type="ECO:0000256" key="1">
    <source>
        <dbReference type="SAM" id="MobiDB-lite"/>
    </source>
</evidence>
<dbReference type="InterPro" id="IPR002686">
    <property type="entry name" value="Transposase_17"/>
</dbReference>
<feature type="region of interest" description="Disordered" evidence="1">
    <location>
        <begin position="230"/>
        <end position="256"/>
    </location>
</feature>
<dbReference type="GO" id="GO:0003677">
    <property type="term" value="F:DNA binding"/>
    <property type="evidence" value="ECO:0007669"/>
    <property type="project" value="InterPro"/>
</dbReference>
<dbReference type="InterPro" id="IPR003646">
    <property type="entry name" value="SH3-like_bac-type"/>
</dbReference>
<dbReference type="Proteomes" id="UP000034246">
    <property type="component" value="Unassembled WGS sequence"/>
</dbReference>
<reference evidence="3 4" key="1">
    <citation type="journal article" date="2015" name="Nature">
        <title>rRNA introns, odd ribosomes, and small enigmatic genomes across a large radiation of phyla.</title>
        <authorList>
            <person name="Brown C.T."/>
            <person name="Hug L.A."/>
            <person name="Thomas B.C."/>
            <person name="Sharon I."/>
            <person name="Castelle C.J."/>
            <person name="Singh A."/>
            <person name="Wilkins M.J."/>
            <person name="Williams K.H."/>
            <person name="Banfield J.F."/>
        </authorList>
    </citation>
    <scope>NUCLEOTIDE SEQUENCE [LARGE SCALE GENOMIC DNA]</scope>
</reference>